<proteinExistence type="predicted"/>
<reference evidence="1" key="2">
    <citation type="journal article" date="2023" name="Int. J. Mol. Sci.">
        <title>De Novo Assembly and Annotation of 11 Diverse Shrub Willow (Salix) Genomes Reveals Novel Gene Organization in Sex-Linked Regions.</title>
        <authorList>
            <person name="Hyden B."/>
            <person name="Feng K."/>
            <person name="Yates T.B."/>
            <person name="Jawdy S."/>
            <person name="Cereghino C."/>
            <person name="Smart L.B."/>
            <person name="Muchero W."/>
        </authorList>
    </citation>
    <scope>NUCLEOTIDE SEQUENCE</scope>
    <source>
        <tissue evidence="1">Shoot tip</tissue>
    </source>
</reference>
<reference evidence="1" key="1">
    <citation type="submission" date="2022-11" db="EMBL/GenBank/DDBJ databases">
        <authorList>
            <person name="Hyden B.L."/>
            <person name="Feng K."/>
            <person name="Yates T."/>
            <person name="Jawdy S."/>
            <person name="Smart L.B."/>
            <person name="Muchero W."/>
        </authorList>
    </citation>
    <scope>NUCLEOTIDE SEQUENCE</scope>
    <source>
        <tissue evidence="1">Shoot tip</tissue>
    </source>
</reference>
<dbReference type="OrthoDB" id="288590at2759"/>
<keyword evidence="2" id="KW-1185">Reference proteome</keyword>
<accession>A0A9Q0THR7</accession>
<comment type="caution">
    <text evidence="1">The sequence shown here is derived from an EMBL/GenBank/DDBJ whole genome shotgun (WGS) entry which is preliminary data.</text>
</comment>
<dbReference type="EMBL" id="JAPFFK010000015">
    <property type="protein sequence ID" value="KAJ6711909.1"/>
    <property type="molecule type" value="Genomic_DNA"/>
</dbReference>
<evidence type="ECO:0000313" key="1">
    <source>
        <dbReference type="EMBL" id="KAJ6711909.1"/>
    </source>
</evidence>
<sequence length="57" mass="6765">MEWNRNCLARFLKRARNFSPLETEATLLGLQRVSIPFQVPKVLFSLFLLLYLNYHVP</sequence>
<dbReference type="Proteomes" id="UP001151532">
    <property type="component" value="Chromosome 1"/>
</dbReference>
<organism evidence="1 2">
    <name type="scientific">Salix purpurea</name>
    <name type="common">Purple osier willow</name>
    <dbReference type="NCBI Taxonomy" id="77065"/>
    <lineage>
        <taxon>Eukaryota</taxon>
        <taxon>Viridiplantae</taxon>
        <taxon>Streptophyta</taxon>
        <taxon>Embryophyta</taxon>
        <taxon>Tracheophyta</taxon>
        <taxon>Spermatophyta</taxon>
        <taxon>Magnoliopsida</taxon>
        <taxon>eudicotyledons</taxon>
        <taxon>Gunneridae</taxon>
        <taxon>Pentapetalae</taxon>
        <taxon>rosids</taxon>
        <taxon>fabids</taxon>
        <taxon>Malpighiales</taxon>
        <taxon>Salicaceae</taxon>
        <taxon>Saliceae</taxon>
        <taxon>Salix</taxon>
    </lineage>
</organism>
<name>A0A9Q0THR7_SALPP</name>
<dbReference type="AlphaFoldDB" id="A0A9Q0THR7"/>
<gene>
    <name evidence="1" type="ORF">OIU79_008185</name>
</gene>
<protein>
    <submittedName>
        <fullName evidence="1">Uncharacterized protein</fullName>
    </submittedName>
</protein>
<evidence type="ECO:0000313" key="2">
    <source>
        <dbReference type="Proteomes" id="UP001151532"/>
    </source>
</evidence>